<evidence type="ECO:0000256" key="6">
    <source>
        <dbReference type="PIRNR" id="PIRNR002560"/>
    </source>
</evidence>
<feature type="binding site" evidence="7">
    <location>
        <position position="130"/>
    </location>
    <ligand>
        <name>Fe cation</name>
        <dbReference type="ChEBI" id="CHEBI:24875"/>
        <label>2</label>
    </ligand>
</feature>
<dbReference type="Proteomes" id="UP000231990">
    <property type="component" value="Unassembled WGS sequence"/>
</dbReference>
<keyword evidence="3 8" id="KW-0349">Heme</keyword>
<dbReference type="AlphaFoldDB" id="A0A2M9ZPX1"/>
<dbReference type="GO" id="GO:0005829">
    <property type="term" value="C:cytosol"/>
    <property type="evidence" value="ECO:0007669"/>
    <property type="project" value="TreeGrafter"/>
</dbReference>
<evidence type="ECO:0000256" key="8">
    <source>
        <dbReference type="RuleBase" id="RU000623"/>
    </source>
</evidence>
<dbReference type="EC" id="1.16.3.1" evidence="6"/>
<accession>A0A2M9ZPX1</accession>
<evidence type="ECO:0000256" key="4">
    <source>
        <dbReference type="ARBA" id="ARBA00022723"/>
    </source>
</evidence>
<feature type="binding site" evidence="7">
    <location>
        <position position="51"/>
    </location>
    <ligand>
        <name>Fe cation</name>
        <dbReference type="ChEBI" id="CHEBI:24875"/>
        <label>1</label>
    </ligand>
</feature>
<sequence length="155" mass="17936">MKGKQEVLDILAEVLSAELTAINQYFIHSKMNKNWGYHKLADYMKKESIEEMNHADQVIERILFLDGIPDLQRYMKINVGKDIESIIKNDLDVELSAVERLNRGIEISTRNADNGTRELLEKILVSEEEHIDWLEAQLEIIKTIGVQNYLAQQIP</sequence>
<dbReference type="InterPro" id="IPR009078">
    <property type="entry name" value="Ferritin-like_SF"/>
</dbReference>
<name>A0A2M9ZPX1_9LEPT</name>
<feature type="binding site" evidence="7">
    <location>
        <position position="127"/>
    </location>
    <ligand>
        <name>Fe cation</name>
        <dbReference type="ChEBI" id="CHEBI:24875"/>
        <label>1</label>
    </ligand>
</feature>
<dbReference type="PANTHER" id="PTHR30295:SF0">
    <property type="entry name" value="BACTERIOFERRITIN"/>
    <property type="match status" value="1"/>
</dbReference>
<proteinExistence type="inferred from homology"/>
<keyword evidence="12" id="KW-1185">Reference proteome</keyword>
<dbReference type="Gene3D" id="1.20.1260.10">
    <property type="match status" value="1"/>
</dbReference>
<dbReference type="PRINTS" id="PR00601">
    <property type="entry name" value="BACFERRITIN"/>
</dbReference>
<keyword evidence="4 6" id="KW-0479">Metal-binding</keyword>
<evidence type="ECO:0000313" key="11">
    <source>
        <dbReference type="EMBL" id="PJZ74127.1"/>
    </source>
</evidence>
<evidence type="ECO:0000313" key="13">
    <source>
        <dbReference type="Proteomes" id="UP000231990"/>
    </source>
</evidence>
<dbReference type="CDD" id="cd00907">
    <property type="entry name" value="Bacterioferritin"/>
    <property type="match status" value="1"/>
</dbReference>
<dbReference type="EMBL" id="NPDY01000013">
    <property type="protein sequence ID" value="PJZ69004.1"/>
    <property type="molecule type" value="Genomic_DNA"/>
</dbReference>
<dbReference type="PROSITE" id="PS00549">
    <property type="entry name" value="BACTERIOFERRITIN"/>
    <property type="match status" value="1"/>
</dbReference>
<evidence type="ECO:0000256" key="3">
    <source>
        <dbReference type="ARBA" id="ARBA00022617"/>
    </source>
</evidence>
<feature type="binding site" evidence="7">
    <location>
        <position position="127"/>
    </location>
    <ligand>
        <name>Fe cation</name>
        <dbReference type="ChEBI" id="CHEBI:24875"/>
        <label>2</label>
    </ligand>
</feature>
<dbReference type="InterPro" id="IPR012347">
    <property type="entry name" value="Ferritin-like"/>
</dbReference>
<feature type="binding site" evidence="7">
    <location>
        <position position="94"/>
    </location>
    <ligand>
        <name>Fe cation</name>
        <dbReference type="ChEBI" id="CHEBI:24875"/>
        <label>2</label>
    </ligand>
</feature>
<evidence type="ECO:0000256" key="2">
    <source>
        <dbReference type="ARBA" id="ARBA00022434"/>
    </source>
</evidence>
<comment type="similarity">
    <text evidence="1 6 8">Belongs to the bacterioferritin family.</text>
</comment>
<feature type="binding site" evidence="7">
    <location>
        <position position="51"/>
    </location>
    <ligand>
        <name>Fe cation</name>
        <dbReference type="ChEBI" id="CHEBI:24875"/>
        <label>2</label>
    </ligand>
</feature>
<comment type="caution">
    <text evidence="11">The sequence shown here is derived from an EMBL/GenBank/DDBJ whole genome shotgun (WGS) entry which is preliminary data.</text>
</comment>
<evidence type="ECO:0000259" key="9">
    <source>
        <dbReference type="PROSITE" id="PS50905"/>
    </source>
</evidence>
<dbReference type="PIRSF" id="PIRSF002560">
    <property type="entry name" value="Bacterioferritin"/>
    <property type="match status" value="1"/>
</dbReference>
<dbReference type="Pfam" id="PF00210">
    <property type="entry name" value="Ferritin"/>
    <property type="match status" value="1"/>
</dbReference>
<dbReference type="PANTHER" id="PTHR30295">
    <property type="entry name" value="BACTERIOFERRITIN"/>
    <property type="match status" value="1"/>
</dbReference>
<dbReference type="InterPro" id="IPR009040">
    <property type="entry name" value="Ferritin-like_diiron"/>
</dbReference>
<evidence type="ECO:0000256" key="1">
    <source>
        <dbReference type="ARBA" id="ARBA00008093"/>
    </source>
</evidence>
<protein>
    <recommendedName>
        <fullName evidence="6 8">Bacterioferritin</fullName>
        <ecNumber evidence="6">1.16.3.1</ecNumber>
    </recommendedName>
</protein>
<dbReference type="InterPro" id="IPR002024">
    <property type="entry name" value="Bacterioferritin"/>
</dbReference>
<keyword evidence="2 6" id="KW-0409">Iron storage</keyword>
<dbReference type="NCBIfam" id="TIGR00754">
    <property type="entry name" value="bfr"/>
    <property type="match status" value="1"/>
</dbReference>
<dbReference type="OrthoDB" id="9800505at2"/>
<comment type="function">
    <text evidence="6">Iron-storage protein, whose ferroxidase center binds Fe(2+), oxidizes it using dioxygen to Fe(3+), and participates in the subsequent Fe(3+) oxide mineral core formation within the central cavity of the BFR protein shell.</text>
</comment>
<feature type="binding site" evidence="7">
    <location>
        <position position="50"/>
    </location>
    <ligand>
        <name>Fe cation</name>
        <dbReference type="ChEBI" id="CHEBI:24875"/>
        <label>3</label>
    </ligand>
</feature>
<dbReference type="PROSITE" id="PS50905">
    <property type="entry name" value="FERRITIN_LIKE"/>
    <property type="match status" value="1"/>
</dbReference>
<dbReference type="GO" id="GO:0004322">
    <property type="term" value="F:ferroxidase activity"/>
    <property type="evidence" value="ECO:0007669"/>
    <property type="project" value="UniProtKB-EC"/>
</dbReference>
<dbReference type="EMBL" id="NPDZ01000002">
    <property type="protein sequence ID" value="PJZ74127.1"/>
    <property type="molecule type" value="Genomic_DNA"/>
</dbReference>
<reference evidence="12 13" key="1">
    <citation type="submission" date="2017-07" db="EMBL/GenBank/DDBJ databases">
        <title>Leptospira spp. isolated from tropical soils.</title>
        <authorList>
            <person name="Thibeaux R."/>
            <person name="Iraola G."/>
            <person name="Ferres I."/>
            <person name="Bierque E."/>
            <person name="Girault D."/>
            <person name="Soupe-Gilbert M.-E."/>
            <person name="Picardeau M."/>
            <person name="Goarant C."/>
        </authorList>
    </citation>
    <scope>NUCLEOTIDE SEQUENCE [LARGE SCALE GENOMIC DNA]</scope>
    <source>
        <strain evidence="11 13">FH1-B-B1</strain>
        <strain evidence="10 12">FH1-B-C1</strain>
    </source>
</reference>
<dbReference type="GO" id="GO:0006879">
    <property type="term" value="P:intracellular iron ion homeostasis"/>
    <property type="evidence" value="ECO:0007669"/>
    <property type="project" value="UniProtKB-KW"/>
</dbReference>
<dbReference type="SUPFAM" id="SSF47240">
    <property type="entry name" value="Ferritin-like"/>
    <property type="match status" value="1"/>
</dbReference>
<dbReference type="GO" id="GO:0006826">
    <property type="term" value="P:iron ion transport"/>
    <property type="evidence" value="ECO:0007669"/>
    <property type="project" value="InterPro"/>
</dbReference>
<feature type="domain" description="Ferritin-like diiron" evidence="9">
    <location>
        <begin position="1"/>
        <end position="145"/>
    </location>
</feature>
<feature type="binding site" evidence="7">
    <location>
        <position position="54"/>
    </location>
    <ligand>
        <name>Fe cation</name>
        <dbReference type="ChEBI" id="CHEBI:24875"/>
        <label>1</label>
    </ligand>
</feature>
<dbReference type="GO" id="GO:0008199">
    <property type="term" value="F:ferric iron binding"/>
    <property type="evidence" value="ECO:0007669"/>
    <property type="project" value="InterPro"/>
</dbReference>
<dbReference type="GO" id="GO:0020037">
    <property type="term" value="F:heme binding"/>
    <property type="evidence" value="ECO:0007669"/>
    <property type="project" value="TreeGrafter"/>
</dbReference>
<evidence type="ECO:0000256" key="5">
    <source>
        <dbReference type="ARBA" id="ARBA00023004"/>
    </source>
</evidence>
<dbReference type="InterPro" id="IPR008331">
    <property type="entry name" value="Ferritin_DPS_dom"/>
</dbReference>
<dbReference type="RefSeq" id="WP_100714509.1">
    <property type="nucleotide sequence ID" value="NZ_NPDY01000013.1"/>
</dbReference>
<dbReference type="Proteomes" id="UP000231962">
    <property type="component" value="Unassembled WGS sequence"/>
</dbReference>
<gene>
    <name evidence="11" type="primary">bfr</name>
    <name evidence="10" type="ORF">CH360_13145</name>
    <name evidence="11" type="ORF">CH373_04185</name>
</gene>
<keyword evidence="5 6" id="KW-0408">Iron</keyword>
<evidence type="ECO:0000256" key="7">
    <source>
        <dbReference type="PIRSR" id="PIRSR002560-1"/>
    </source>
</evidence>
<comment type="catalytic activity">
    <reaction evidence="6">
        <text>4 Fe(2+) + O2 + 4 H(+) = 4 Fe(3+) + 2 H2O</text>
        <dbReference type="Rhea" id="RHEA:11148"/>
        <dbReference type="ChEBI" id="CHEBI:15377"/>
        <dbReference type="ChEBI" id="CHEBI:15378"/>
        <dbReference type="ChEBI" id="CHEBI:15379"/>
        <dbReference type="ChEBI" id="CHEBI:29033"/>
        <dbReference type="ChEBI" id="CHEBI:29034"/>
        <dbReference type="EC" id="1.16.3.1"/>
    </reaction>
</comment>
<organism evidence="11 13">
    <name type="scientific">Leptospira perolatii</name>
    <dbReference type="NCBI Taxonomy" id="2023191"/>
    <lineage>
        <taxon>Bacteria</taxon>
        <taxon>Pseudomonadati</taxon>
        <taxon>Spirochaetota</taxon>
        <taxon>Spirochaetia</taxon>
        <taxon>Leptospirales</taxon>
        <taxon>Leptospiraceae</taxon>
        <taxon>Leptospira</taxon>
    </lineage>
</organism>
<feature type="binding site" evidence="7">
    <location>
        <position position="18"/>
    </location>
    <ligand>
        <name>Fe cation</name>
        <dbReference type="ChEBI" id="CHEBI:24875"/>
        <label>1</label>
    </ligand>
</feature>
<feature type="binding site" description="axial binding residue" evidence="7">
    <location>
        <position position="52"/>
    </location>
    <ligand>
        <name>heme b</name>
        <dbReference type="ChEBI" id="CHEBI:60344"/>
        <note>ligand shared between dimeric partners</note>
    </ligand>
    <ligandPart>
        <name>Fe</name>
        <dbReference type="ChEBI" id="CHEBI:18248"/>
    </ligandPart>
</feature>
<evidence type="ECO:0000313" key="12">
    <source>
        <dbReference type="Proteomes" id="UP000231962"/>
    </source>
</evidence>
<evidence type="ECO:0000313" key="10">
    <source>
        <dbReference type="EMBL" id="PJZ69004.1"/>
    </source>
</evidence>